<organism evidence="1 2">
    <name type="scientific">Caulobacter phage CcrPW</name>
    <dbReference type="NCBI Taxonomy" id="2283271"/>
    <lineage>
        <taxon>Viruses</taxon>
        <taxon>Duplodnaviria</taxon>
        <taxon>Heunggongvirae</taxon>
        <taxon>Uroviricota</taxon>
        <taxon>Caudoviricetes</taxon>
        <taxon>Jeanschmidtviridae</taxon>
        <taxon>Colossusvirus</taxon>
        <taxon>Colossusvirus PW</taxon>
    </lineage>
</organism>
<gene>
    <name evidence="1" type="ORF">CcrPW_gp255</name>
</gene>
<reference evidence="1 2" key="2">
    <citation type="submission" date="2018-09" db="EMBL/GenBank/DDBJ databases">
        <title>Giant CbK-like Caulobacter bacteriophages have genetically divergent genomes.</title>
        <authorList>
            <person name="Wilson K."/>
            <person name="Ely B."/>
        </authorList>
    </citation>
    <scope>NUCLEOTIDE SEQUENCE [LARGE SCALE GENOMIC DNA]</scope>
</reference>
<accession>A0A385EAB2</accession>
<dbReference type="EMBL" id="MH588545">
    <property type="protein sequence ID" value="AXQ68794.1"/>
    <property type="molecule type" value="Genomic_DNA"/>
</dbReference>
<keyword evidence="2" id="KW-1185">Reference proteome</keyword>
<name>A0A385EAB2_9CAUD</name>
<proteinExistence type="predicted"/>
<sequence>MTNDRLKRSIEFDLTDAPMLMHAMSIAACTAMMCGQPGADKKLRAYKAMFQAFVPPEADGFVEERWAEMGMALLTAKAFHVTVLPRSWESSKAWWSEGYLTVVIDGKSYHADRGVQPYVKRGDDAKPQALHRYLQDIAPMDCIGTWDNGKVQE</sequence>
<reference evidence="2" key="1">
    <citation type="submission" date="2018-07" db="EMBL/GenBank/DDBJ databases">
        <title>Giant CbK-like Caulobacter bacteriophages have genetically divergent genomes.</title>
        <authorList>
            <person name="Wilson K.M."/>
            <person name="Ely B."/>
        </authorList>
    </citation>
    <scope>NUCLEOTIDE SEQUENCE [LARGE SCALE GENOMIC DNA]</scope>
</reference>
<evidence type="ECO:0000313" key="1">
    <source>
        <dbReference type="EMBL" id="AXQ68794.1"/>
    </source>
</evidence>
<protein>
    <submittedName>
        <fullName evidence="1">Uncharacterized protein</fullName>
    </submittedName>
</protein>
<dbReference type="PROSITE" id="PS51257">
    <property type="entry name" value="PROKAR_LIPOPROTEIN"/>
    <property type="match status" value="1"/>
</dbReference>
<dbReference type="Proteomes" id="UP000259026">
    <property type="component" value="Segment"/>
</dbReference>
<evidence type="ECO:0000313" key="2">
    <source>
        <dbReference type="Proteomes" id="UP000259026"/>
    </source>
</evidence>